<dbReference type="InterPro" id="IPR057369">
    <property type="entry name" value="VG15"/>
</dbReference>
<organism evidence="1 2">
    <name type="scientific">Saccharopolyspora taberi</name>
    <dbReference type="NCBI Taxonomy" id="60895"/>
    <lineage>
        <taxon>Bacteria</taxon>
        <taxon>Bacillati</taxon>
        <taxon>Actinomycetota</taxon>
        <taxon>Actinomycetes</taxon>
        <taxon>Pseudonocardiales</taxon>
        <taxon>Pseudonocardiaceae</taxon>
        <taxon>Saccharopolyspora</taxon>
    </lineage>
</organism>
<evidence type="ECO:0000313" key="2">
    <source>
        <dbReference type="Proteomes" id="UP001500979"/>
    </source>
</evidence>
<proteinExistence type="predicted"/>
<comment type="caution">
    <text evidence="1">The sequence shown here is derived from an EMBL/GenBank/DDBJ whole genome shotgun (WGS) entry which is preliminary data.</text>
</comment>
<reference evidence="1 2" key="1">
    <citation type="journal article" date="2019" name="Int. J. Syst. Evol. Microbiol.">
        <title>The Global Catalogue of Microorganisms (GCM) 10K type strain sequencing project: providing services to taxonomists for standard genome sequencing and annotation.</title>
        <authorList>
            <consortium name="The Broad Institute Genomics Platform"/>
            <consortium name="The Broad Institute Genome Sequencing Center for Infectious Disease"/>
            <person name="Wu L."/>
            <person name="Ma J."/>
        </authorList>
    </citation>
    <scope>NUCLEOTIDE SEQUENCE [LARGE SCALE GENOMIC DNA]</scope>
    <source>
        <strain evidence="1 2">JCM 9383</strain>
    </source>
</reference>
<accession>A0ABN3V0S3</accession>
<gene>
    <name evidence="1" type="ORF">GCM10010470_02320</name>
</gene>
<keyword evidence="2" id="KW-1185">Reference proteome</keyword>
<evidence type="ECO:0008006" key="3">
    <source>
        <dbReference type="Google" id="ProtNLM"/>
    </source>
</evidence>
<protein>
    <recommendedName>
        <fullName evidence="3">Capsid maturation protease</fullName>
    </recommendedName>
</protein>
<dbReference type="EMBL" id="BAAAUX010000001">
    <property type="protein sequence ID" value="GAA2774040.1"/>
    <property type="molecule type" value="Genomic_DNA"/>
</dbReference>
<dbReference type="Proteomes" id="UP001500979">
    <property type="component" value="Unassembled WGS sequence"/>
</dbReference>
<dbReference type="Pfam" id="PF25310">
    <property type="entry name" value="VG15"/>
    <property type="match status" value="1"/>
</dbReference>
<evidence type="ECO:0000313" key="1">
    <source>
        <dbReference type="EMBL" id="GAA2774040.1"/>
    </source>
</evidence>
<name>A0ABN3V0S3_9PSEU</name>
<sequence length="334" mass="36366">MPPPSSVQTAAEQHLASQQELQTEALLLLDKALQNWSGKPEDWAGQVLEIGDDLLEIQVSAAAGADAYLAAVLAAQGATPAPEGAVSAAAFADLTDGGGSWLRKLVFAVAAVAEVEAPELERALWVARSIVLTGMQDVGRSAVQTAMQAEPSVSGYVRMLNAPSCSRCVILAGRVYRSATPFRRHPRCDCRHIPQAEDGDDWTTSPRGYFNSLTAEEQDETFGPENAEAIRLGANISQVVNAEQGVTTVSAYGRELTVTTTGTTVRALFGGYEVLADGTVRRRPDSELRRLPGERYRRTTELRLMPDQIFQLAEEFSWDRAETLRQLRRFGYII</sequence>